<gene>
    <name evidence="1" type="ORF">PVAP13_1KG161537</name>
</gene>
<name>A0A8T0XFD0_PANVG</name>
<sequence length="29" mass="3298">MAAPRYLPIAHIGATELITKDRQSFRMPL</sequence>
<reference evidence="1" key="1">
    <citation type="submission" date="2020-05" db="EMBL/GenBank/DDBJ databases">
        <title>WGS assembly of Panicum virgatum.</title>
        <authorList>
            <person name="Lovell J.T."/>
            <person name="Jenkins J."/>
            <person name="Shu S."/>
            <person name="Juenger T.E."/>
            <person name="Schmutz J."/>
        </authorList>
    </citation>
    <scope>NUCLEOTIDE SEQUENCE</scope>
    <source>
        <strain evidence="1">AP13</strain>
    </source>
</reference>
<accession>A0A8T0XFD0</accession>
<organism evidence="1 2">
    <name type="scientific">Panicum virgatum</name>
    <name type="common">Blackwell switchgrass</name>
    <dbReference type="NCBI Taxonomy" id="38727"/>
    <lineage>
        <taxon>Eukaryota</taxon>
        <taxon>Viridiplantae</taxon>
        <taxon>Streptophyta</taxon>
        <taxon>Embryophyta</taxon>
        <taxon>Tracheophyta</taxon>
        <taxon>Spermatophyta</taxon>
        <taxon>Magnoliopsida</taxon>
        <taxon>Liliopsida</taxon>
        <taxon>Poales</taxon>
        <taxon>Poaceae</taxon>
        <taxon>PACMAD clade</taxon>
        <taxon>Panicoideae</taxon>
        <taxon>Panicodae</taxon>
        <taxon>Paniceae</taxon>
        <taxon>Panicinae</taxon>
        <taxon>Panicum</taxon>
        <taxon>Panicum sect. Hiantes</taxon>
    </lineage>
</organism>
<proteinExistence type="predicted"/>
<dbReference type="Proteomes" id="UP000823388">
    <property type="component" value="Chromosome 1K"/>
</dbReference>
<dbReference type="EMBL" id="CM029037">
    <property type="protein sequence ID" value="KAG2657548.1"/>
    <property type="molecule type" value="Genomic_DNA"/>
</dbReference>
<evidence type="ECO:0000313" key="2">
    <source>
        <dbReference type="Proteomes" id="UP000823388"/>
    </source>
</evidence>
<comment type="caution">
    <text evidence="1">The sequence shown here is derived from an EMBL/GenBank/DDBJ whole genome shotgun (WGS) entry which is preliminary data.</text>
</comment>
<dbReference type="AlphaFoldDB" id="A0A8T0XFD0"/>
<protein>
    <submittedName>
        <fullName evidence="1">Uncharacterized protein</fullName>
    </submittedName>
</protein>
<keyword evidence="2" id="KW-1185">Reference proteome</keyword>
<evidence type="ECO:0000313" key="1">
    <source>
        <dbReference type="EMBL" id="KAG2657548.1"/>
    </source>
</evidence>